<evidence type="ECO:0000256" key="11">
    <source>
        <dbReference type="ARBA" id="ARBA00023180"/>
    </source>
</evidence>
<evidence type="ECO:0000313" key="18">
    <source>
        <dbReference type="Proteomes" id="UP000586704"/>
    </source>
</evidence>
<feature type="transmembrane region" description="Helical" evidence="15">
    <location>
        <begin position="163"/>
        <end position="184"/>
    </location>
</feature>
<keyword evidence="6" id="KW-0963">Cytoplasm</keyword>
<feature type="transmembrane region" description="Helical" evidence="15">
    <location>
        <begin position="75"/>
        <end position="94"/>
    </location>
</feature>
<feature type="transmembrane region" description="Helical" evidence="15">
    <location>
        <begin position="475"/>
        <end position="495"/>
    </location>
</feature>
<evidence type="ECO:0000256" key="5">
    <source>
        <dbReference type="ARBA" id="ARBA00022448"/>
    </source>
</evidence>
<dbReference type="GO" id="GO:0072359">
    <property type="term" value="P:circulatory system development"/>
    <property type="evidence" value="ECO:0007669"/>
    <property type="project" value="TreeGrafter"/>
</dbReference>
<comment type="function">
    <text evidence="12">Facilitative glucose transporter required for the development of the cardiovascular system.</text>
</comment>
<evidence type="ECO:0000256" key="7">
    <source>
        <dbReference type="ARBA" id="ARBA00022597"/>
    </source>
</evidence>
<dbReference type="EMBL" id="VYZU01091225">
    <property type="protein sequence ID" value="NXY91460.1"/>
    <property type="molecule type" value="Genomic_DNA"/>
</dbReference>
<dbReference type="Gene3D" id="1.20.1250.20">
    <property type="entry name" value="MFS general substrate transporter like domains"/>
    <property type="match status" value="2"/>
</dbReference>
<protein>
    <recommendedName>
        <fullName evidence="13">Solute carrier family 2, facilitated glucose transporter member 10</fullName>
    </recommendedName>
    <alternativeName>
        <fullName evidence="14">Glucose transporter type 10</fullName>
    </alternativeName>
</protein>
<evidence type="ECO:0000256" key="10">
    <source>
        <dbReference type="ARBA" id="ARBA00023136"/>
    </source>
</evidence>
<dbReference type="InterPro" id="IPR050820">
    <property type="entry name" value="MFS_Sugar_Transporter"/>
</dbReference>
<dbReference type="AlphaFoldDB" id="A0A7L4NNV0"/>
<dbReference type="GO" id="GO:0055056">
    <property type="term" value="F:D-glucose transmembrane transporter activity"/>
    <property type="evidence" value="ECO:0007669"/>
    <property type="project" value="TreeGrafter"/>
</dbReference>
<organism evidence="17 18">
    <name type="scientific">Ceyx cyanopectus</name>
    <name type="common">Indigo-banded kingfisher</name>
    <dbReference type="NCBI Taxonomy" id="390723"/>
    <lineage>
        <taxon>Eukaryota</taxon>
        <taxon>Metazoa</taxon>
        <taxon>Chordata</taxon>
        <taxon>Craniata</taxon>
        <taxon>Vertebrata</taxon>
        <taxon>Euteleostomi</taxon>
        <taxon>Archelosauria</taxon>
        <taxon>Archosauria</taxon>
        <taxon>Dinosauria</taxon>
        <taxon>Saurischia</taxon>
        <taxon>Theropoda</taxon>
        <taxon>Coelurosauria</taxon>
        <taxon>Aves</taxon>
        <taxon>Neognathae</taxon>
        <taxon>Neoaves</taxon>
        <taxon>Telluraves</taxon>
        <taxon>Coraciimorphae</taxon>
        <taxon>Coraciiformes</taxon>
        <taxon>Alcedinidae</taxon>
        <taxon>Ceyx</taxon>
    </lineage>
</organism>
<feature type="transmembrane region" description="Helical" evidence="15">
    <location>
        <begin position="278"/>
        <end position="299"/>
    </location>
</feature>
<feature type="transmembrane region" description="Helical" evidence="15">
    <location>
        <begin position="501"/>
        <end position="525"/>
    </location>
</feature>
<dbReference type="OrthoDB" id="4142200at2759"/>
<dbReference type="GO" id="GO:1904659">
    <property type="term" value="P:D-glucose transmembrane transport"/>
    <property type="evidence" value="ECO:0007669"/>
    <property type="project" value="TreeGrafter"/>
</dbReference>
<dbReference type="PROSITE" id="PS00216">
    <property type="entry name" value="SUGAR_TRANSPORT_1"/>
    <property type="match status" value="1"/>
</dbReference>
<evidence type="ECO:0000256" key="14">
    <source>
        <dbReference type="ARBA" id="ARBA00042909"/>
    </source>
</evidence>
<dbReference type="GO" id="GO:0016020">
    <property type="term" value="C:membrane"/>
    <property type="evidence" value="ECO:0007669"/>
    <property type="project" value="InterPro"/>
</dbReference>
<dbReference type="FunFam" id="1.20.1250.20:FF:000164">
    <property type="entry name" value="solute carrier family 2, facilitated glucose transporter member 10"/>
    <property type="match status" value="1"/>
</dbReference>
<evidence type="ECO:0000256" key="6">
    <source>
        <dbReference type="ARBA" id="ARBA00022490"/>
    </source>
</evidence>
<evidence type="ECO:0000259" key="16">
    <source>
        <dbReference type="PROSITE" id="PS50850"/>
    </source>
</evidence>
<evidence type="ECO:0000256" key="8">
    <source>
        <dbReference type="ARBA" id="ARBA00022692"/>
    </source>
</evidence>
<comment type="catalytic activity">
    <reaction evidence="1">
        <text>D-glucose(out) = D-glucose(in)</text>
        <dbReference type="Rhea" id="RHEA:60376"/>
        <dbReference type="ChEBI" id="CHEBI:4167"/>
    </reaction>
</comment>
<feature type="transmembrane region" description="Helical" evidence="15">
    <location>
        <begin position="240"/>
        <end position="258"/>
    </location>
</feature>
<keyword evidence="10 15" id="KW-0472">Membrane</keyword>
<dbReference type="PRINTS" id="PR00171">
    <property type="entry name" value="SUGRTRNSPORT"/>
</dbReference>
<feature type="non-terminal residue" evidence="17">
    <location>
        <position position="1"/>
    </location>
</feature>
<feature type="domain" description="Major facilitator superfamily (MFS) profile" evidence="16">
    <location>
        <begin position="10"/>
        <end position="529"/>
    </location>
</feature>
<evidence type="ECO:0000256" key="15">
    <source>
        <dbReference type="SAM" id="Phobius"/>
    </source>
</evidence>
<dbReference type="GO" id="GO:0012505">
    <property type="term" value="C:endomembrane system"/>
    <property type="evidence" value="ECO:0007669"/>
    <property type="project" value="UniProtKB-SubCell"/>
</dbReference>
<dbReference type="Pfam" id="PF00083">
    <property type="entry name" value="Sugar_tr"/>
    <property type="match status" value="2"/>
</dbReference>
<dbReference type="PROSITE" id="PS50850">
    <property type="entry name" value="MFS"/>
    <property type="match status" value="1"/>
</dbReference>
<reference evidence="17 18" key="1">
    <citation type="submission" date="2020-02" db="EMBL/GenBank/DDBJ databases">
        <title>Bird 10,000 Genomes (B10K) Project - Family phase.</title>
        <authorList>
            <person name="Zhang G."/>
        </authorList>
    </citation>
    <scope>NUCLEOTIDE SEQUENCE [LARGE SCALE GENOMIC DNA]</scope>
    <source>
        <strain evidence="17">B10K-DU-013-51</strain>
        <tissue evidence="17">Mixed tissue sample</tissue>
    </source>
</reference>
<evidence type="ECO:0000256" key="4">
    <source>
        <dbReference type="ARBA" id="ARBA00007004"/>
    </source>
</evidence>
<accession>A0A7L4NNV0</accession>
<keyword evidence="11" id="KW-0325">Glycoprotein</keyword>
<comment type="similarity">
    <text evidence="4">Belongs to the major facilitator superfamily. Sugar transporter (TC 2.A.1.1) family. Glucose transporter subfamily.</text>
</comment>
<feature type="transmembrane region" description="Helical" evidence="15">
    <location>
        <begin position="100"/>
        <end position="122"/>
    </location>
</feature>
<dbReference type="InterPro" id="IPR003663">
    <property type="entry name" value="Sugar/inositol_transpt"/>
</dbReference>
<keyword evidence="5" id="KW-0813">Transport</keyword>
<evidence type="ECO:0000313" key="17">
    <source>
        <dbReference type="EMBL" id="NXY91460.1"/>
    </source>
</evidence>
<name>A0A7L4NNV0_9AVES</name>
<sequence length="544" mass="58843">GRALLVLLLSAAVSLLGGLIFGYELGIISGALLQLQIDFHLSCFKQEVLVSALLIGALLASLVGGILIDRHGRRRAILVSNLVLLVGSLILTLMRSFMGLVIGRMTVGFAISVSSMACCIYVSEMVAAHQRGLLVSLYEAGITVGILLSYALNYIFADVTEGWRYMFGLAIAPTAMQFLSILFLPVNPVKLSSWDSDSQKGLIQLQDIEDRAAAKQEPYKEKHYSFLDLFRTRDNMRRRTLVGLGLVLFQQFTGQPNVLGYASKIFHSVGFQSNSSAILASVGLGAIKVVATLIAMALADKAGRRVLLMAGCVVMAISVTTIGLTSRIAPFAMPRDCKAVPDPSASHNFTHHILTPVSFQTAVSSILPTLGAVRSQSGSGFAVAGSLTKAFANTQSREVVPISSLIQKRGLVGQAKEVQSTDPPFGGAAWTEHMVLNWITLVSMMAFVSAFSIGFGPMTWLVLSEIYPAGIRGRAFAFCNSFNWTANLLISLSFLDLIDAIGFSWVFLLYGLMGAMAVLFIYLFVPETKGQSLEEIDQQFSRKR</sequence>
<dbReference type="PANTHER" id="PTHR48023">
    <property type="entry name" value="D-XYLOSE-PROTON SYMPORTER-LIKE 2"/>
    <property type="match status" value="1"/>
</dbReference>
<keyword evidence="18" id="KW-1185">Reference proteome</keyword>
<feature type="transmembrane region" description="Helical" evidence="15">
    <location>
        <begin position="48"/>
        <end position="68"/>
    </location>
</feature>
<dbReference type="InterPro" id="IPR036259">
    <property type="entry name" value="MFS_trans_sf"/>
</dbReference>
<evidence type="ECO:0000256" key="13">
    <source>
        <dbReference type="ARBA" id="ARBA00039240"/>
    </source>
</evidence>
<dbReference type="InterPro" id="IPR005829">
    <property type="entry name" value="Sugar_transporter_CS"/>
</dbReference>
<keyword evidence="7" id="KW-0762">Sugar transport</keyword>
<evidence type="ECO:0000256" key="12">
    <source>
        <dbReference type="ARBA" id="ARBA00037777"/>
    </source>
</evidence>
<evidence type="ECO:0000256" key="9">
    <source>
        <dbReference type="ARBA" id="ARBA00022989"/>
    </source>
</evidence>
<feature type="transmembrane region" description="Helical" evidence="15">
    <location>
        <begin position="438"/>
        <end position="463"/>
    </location>
</feature>
<feature type="non-terminal residue" evidence="17">
    <location>
        <position position="544"/>
    </location>
</feature>
<proteinExistence type="inferred from homology"/>
<feature type="transmembrane region" description="Helical" evidence="15">
    <location>
        <begin position="306"/>
        <end position="325"/>
    </location>
</feature>
<gene>
    <name evidence="17" type="primary">Slc2a10</name>
    <name evidence="17" type="ORF">CEYCYA_R00418</name>
</gene>
<comment type="subcellular location">
    <subcellularLocation>
        <location evidence="3">Cytoplasm</location>
        <location evidence="3">Perinuclear region</location>
    </subcellularLocation>
    <subcellularLocation>
        <location evidence="2">Endomembrane system</location>
        <topology evidence="2">Multi-pass membrane protein</topology>
    </subcellularLocation>
</comment>
<comment type="caution">
    <text evidence="17">The sequence shown here is derived from an EMBL/GenBank/DDBJ whole genome shotgun (WGS) entry which is preliminary data.</text>
</comment>
<evidence type="ECO:0000256" key="1">
    <source>
        <dbReference type="ARBA" id="ARBA00000618"/>
    </source>
</evidence>
<dbReference type="InterPro" id="IPR005828">
    <property type="entry name" value="MFS_sugar_transport-like"/>
</dbReference>
<evidence type="ECO:0000256" key="3">
    <source>
        <dbReference type="ARBA" id="ARBA00004556"/>
    </source>
</evidence>
<evidence type="ECO:0000256" key="2">
    <source>
        <dbReference type="ARBA" id="ARBA00004127"/>
    </source>
</evidence>
<feature type="transmembrane region" description="Helical" evidence="15">
    <location>
        <begin position="134"/>
        <end position="157"/>
    </location>
</feature>
<dbReference type="Proteomes" id="UP000586704">
    <property type="component" value="Unassembled WGS sequence"/>
</dbReference>
<dbReference type="GO" id="GO:0048471">
    <property type="term" value="C:perinuclear region of cytoplasm"/>
    <property type="evidence" value="ECO:0007669"/>
    <property type="project" value="UniProtKB-SubCell"/>
</dbReference>
<dbReference type="SUPFAM" id="SSF103473">
    <property type="entry name" value="MFS general substrate transporter"/>
    <property type="match status" value="1"/>
</dbReference>
<dbReference type="FunFam" id="1.20.1250.20:FF:000790">
    <property type="entry name" value="Solute carrier family 2 member 10"/>
    <property type="match status" value="1"/>
</dbReference>
<dbReference type="InterPro" id="IPR020846">
    <property type="entry name" value="MFS_dom"/>
</dbReference>
<dbReference type="PANTHER" id="PTHR48023:SF7">
    <property type="entry name" value="SOLUTE CARRIER FAMILY 2, FACILITATED GLUCOSE TRANSPORTER MEMBER 10"/>
    <property type="match status" value="1"/>
</dbReference>
<keyword evidence="9 15" id="KW-1133">Transmembrane helix</keyword>
<keyword evidence="8 15" id="KW-0812">Transmembrane</keyword>